<keyword evidence="5" id="KW-1185">Reference proteome</keyword>
<sequence length="574" mass="64156">MKLKVYHRKKYYLVLILCLVAITTFIASCSNSISDPNTTSSSQPSSEKPLTQNHTVDTTNTSGTVEEAKPTSENVKSNSLYALDGTVDTKFYQTASPESQGMSSEILYDMYQEIDTRGLDFHHIMILRNGKIVTEAHYYPYGADDLHIVNSITKDFTSALIGIAIDDGLIGGVDDPVINYFENRIINNMSDNKRKLTIENLLTMTAGMDWTEVGNYGGNQDTYTQMWQSDDQIQFILDRDIVELPGTTFYYNTGASHLLSGILTNASGKSAFDYGTEKLFKPLGIHKLYWSTDNQGVSSGGSRLFITPIDLAKFGMLYLNQGKFQGKQLIQEDWISTSTSKIIDTPHGLAGQWGYGYQWWMNPFGGYSGRGYAGQYLFILPEQNIVAVFMGSMGDNFYAPEQLMRDYVFKSVLSDSSITANNMSDNKLKALEKELPIEPNAYTVPLMPQIASIVDTKTFTLDSGESFMLDFDLDAPNTSNKQISNSSFATLTWHVEDSNYIVKVGLDGIYRFANCLDFYADGKVSEVGFMGSWVNDHTFQIKICPTDADSTYTLTLEYSENKLNKTLITDMLGY</sequence>
<dbReference type="PROSITE" id="PS51257">
    <property type="entry name" value="PROKAR_LIPOPROTEIN"/>
    <property type="match status" value="1"/>
</dbReference>
<dbReference type="PANTHER" id="PTHR43283:SF7">
    <property type="entry name" value="BETA-LACTAMASE-RELATED DOMAIN-CONTAINING PROTEIN"/>
    <property type="match status" value="1"/>
</dbReference>
<protein>
    <submittedName>
        <fullName evidence="4">Serine hydrolase</fullName>
        <ecNumber evidence="4">3.-.-.-</ecNumber>
    </submittedName>
</protein>
<evidence type="ECO:0000256" key="1">
    <source>
        <dbReference type="SAM" id="MobiDB-lite"/>
    </source>
</evidence>
<name>A0ABT6N7Y9_9FIRM</name>
<organism evidence="4 5">
    <name type="scientific">Fusibacter bizertensis</name>
    <dbReference type="NCBI Taxonomy" id="1488331"/>
    <lineage>
        <taxon>Bacteria</taxon>
        <taxon>Bacillati</taxon>
        <taxon>Bacillota</taxon>
        <taxon>Clostridia</taxon>
        <taxon>Eubacteriales</taxon>
        <taxon>Eubacteriales Family XII. Incertae Sedis</taxon>
        <taxon>Fusibacter</taxon>
    </lineage>
</organism>
<dbReference type="Pfam" id="PF00144">
    <property type="entry name" value="Beta-lactamase"/>
    <property type="match status" value="1"/>
</dbReference>
<keyword evidence="4" id="KW-0378">Hydrolase</keyword>
<dbReference type="Gene3D" id="3.40.710.10">
    <property type="entry name" value="DD-peptidase/beta-lactamase superfamily"/>
    <property type="match status" value="1"/>
</dbReference>
<evidence type="ECO:0000256" key="2">
    <source>
        <dbReference type="SAM" id="SignalP"/>
    </source>
</evidence>
<dbReference type="EMBL" id="JARYZI010000001">
    <property type="protein sequence ID" value="MDH8676516.1"/>
    <property type="molecule type" value="Genomic_DNA"/>
</dbReference>
<dbReference type="Proteomes" id="UP001158045">
    <property type="component" value="Unassembled WGS sequence"/>
</dbReference>
<feature type="signal peptide" evidence="2">
    <location>
        <begin position="1"/>
        <end position="27"/>
    </location>
</feature>
<dbReference type="GO" id="GO:0016787">
    <property type="term" value="F:hydrolase activity"/>
    <property type="evidence" value="ECO:0007669"/>
    <property type="project" value="UniProtKB-KW"/>
</dbReference>
<feature type="compositionally biased region" description="Polar residues" evidence="1">
    <location>
        <begin position="36"/>
        <end position="64"/>
    </location>
</feature>
<dbReference type="SUPFAM" id="SSF56601">
    <property type="entry name" value="beta-lactamase/transpeptidase-like"/>
    <property type="match status" value="1"/>
</dbReference>
<feature type="region of interest" description="Disordered" evidence="1">
    <location>
        <begin position="36"/>
        <end position="74"/>
    </location>
</feature>
<dbReference type="InterPro" id="IPR001466">
    <property type="entry name" value="Beta-lactam-related"/>
</dbReference>
<dbReference type="InterPro" id="IPR050789">
    <property type="entry name" value="Diverse_Enzym_Activities"/>
</dbReference>
<proteinExistence type="predicted"/>
<comment type="caution">
    <text evidence="4">The sequence shown here is derived from an EMBL/GenBank/DDBJ whole genome shotgun (WGS) entry which is preliminary data.</text>
</comment>
<evidence type="ECO:0000313" key="4">
    <source>
        <dbReference type="EMBL" id="MDH8676516.1"/>
    </source>
</evidence>
<feature type="chain" id="PRO_5045880037" evidence="2">
    <location>
        <begin position="28"/>
        <end position="574"/>
    </location>
</feature>
<feature type="domain" description="Beta-lactamase-related" evidence="3">
    <location>
        <begin position="124"/>
        <end position="390"/>
    </location>
</feature>
<dbReference type="EC" id="3.-.-.-" evidence="4"/>
<dbReference type="PANTHER" id="PTHR43283">
    <property type="entry name" value="BETA-LACTAMASE-RELATED"/>
    <property type="match status" value="1"/>
</dbReference>
<evidence type="ECO:0000313" key="5">
    <source>
        <dbReference type="Proteomes" id="UP001158045"/>
    </source>
</evidence>
<keyword evidence="2" id="KW-0732">Signal</keyword>
<evidence type="ECO:0000259" key="3">
    <source>
        <dbReference type="Pfam" id="PF00144"/>
    </source>
</evidence>
<dbReference type="RefSeq" id="WP_281092318.1">
    <property type="nucleotide sequence ID" value="NZ_JARYZI010000001.1"/>
</dbReference>
<dbReference type="InterPro" id="IPR012338">
    <property type="entry name" value="Beta-lactam/transpept-like"/>
</dbReference>
<accession>A0ABT6N7Y9</accession>
<reference evidence="4 5" key="1">
    <citation type="submission" date="2023-04" db="EMBL/GenBank/DDBJ databases">
        <title>Fusibacter bizertensis strain WBS, isolated from littoral bottom sediments of the Arctic seas - biochemical and genomic analysis.</title>
        <authorList>
            <person name="Brioukhanov A.L."/>
        </authorList>
    </citation>
    <scope>NUCLEOTIDE SEQUENCE [LARGE SCALE GENOMIC DNA]</scope>
    <source>
        <strain evidence="4 5">WBS</strain>
    </source>
</reference>
<gene>
    <name evidence="4" type="ORF">QE109_00080</name>
</gene>